<dbReference type="Gene3D" id="3.30.1050.40">
    <property type="match status" value="1"/>
</dbReference>
<comment type="caution">
    <text evidence="3">The sequence shown here is derived from an EMBL/GenBank/DDBJ whole genome shotgun (WGS) entry which is preliminary data.</text>
</comment>
<proteinExistence type="predicted"/>
<dbReference type="InterPro" id="IPR034660">
    <property type="entry name" value="DinB/YfiT-like"/>
</dbReference>
<evidence type="ECO:0000259" key="1">
    <source>
        <dbReference type="Pfam" id="PF11716"/>
    </source>
</evidence>
<keyword evidence="4" id="KW-1185">Reference proteome</keyword>
<dbReference type="Proteomes" id="UP001156398">
    <property type="component" value="Unassembled WGS sequence"/>
</dbReference>
<dbReference type="Pfam" id="PF11716">
    <property type="entry name" value="MDMPI_N"/>
    <property type="match status" value="1"/>
</dbReference>
<name>A0ABT6VWH7_9ACTN</name>
<evidence type="ECO:0000313" key="3">
    <source>
        <dbReference type="EMBL" id="MDI5962087.1"/>
    </source>
</evidence>
<dbReference type="EMBL" id="JAAGKO020000004">
    <property type="protein sequence ID" value="MDI5962087.1"/>
    <property type="molecule type" value="Genomic_DNA"/>
</dbReference>
<dbReference type="Gene3D" id="1.20.120.450">
    <property type="entry name" value="dinb family like domain"/>
    <property type="match status" value="1"/>
</dbReference>
<dbReference type="NCBIfam" id="TIGR03083">
    <property type="entry name" value="maleylpyruvate isomerase family mycothiol-dependent enzyme"/>
    <property type="match status" value="1"/>
</dbReference>
<dbReference type="RefSeq" id="WP_271322925.1">
    <property type="nucleotide sequence ID" value="NZ_JAAGKO020000004.1"/>
</dbReference>
<organism evidence="3 4">
    <name type="scientific">Streptantibioticus silvisoli</name>
    <dbReference type="NCBI Taxonomy" id="2705255"/>
    <lineage>
        <taxon>Bacteria</taxon>
        <taxon>Bacillati</taxon>
        <taxon>Actinomycetota</taxon>
        <taxon>Actinomycetes</taxon>
        <taxon>Kitasatosporales</taxon>
        <taxon>Streptomycetaceae</taxon>
        <taxon>Streptantibioticus</taxon>
    </lineage>
</organism>
<accession>A0ABT6VWH7</accession>
<dbReference type="InterPro" id="IPR017517">
    <property type="entry name" value="Maleyloyr_isom"/>
</dbReference>
<feature type="domain" description="Bacterial SCP orthologue" evidence="2">
    <location>
        <begin position="143"/>
        <end position="235"/>
    </location>
</feature>
<dbReference type="InterPro" id="IPR024344">
    <property type="entry name" value="MDMPI_metal-binding"/>
</dbReference>
<dbReference type="Pfam" id="PF17844">
    <property type="entry name" value="SCP_3"/>
    <property type="match status" value="1"/>
</dbReference>
<evidence type="ECO:0000313" key="4">
    <source>
        <dbReference type="Proteomes" id="UP001156398"/>
    </source>
</evidence>
<gene>
    <name evidence="3" type="ORF">POF43_005000</name>
</gene>
<dbReference type="InterPro" id="IPR041629">
    <property type="entry name" value="SCP_3"/>
</dbReference>
<sequence>MPPRTRRARVHDPVKTRAALLAQAAAVRDAVAGLDPAALALPTRLPGWTVRDLAGHVASQVETLHEAPPGRPEQGAADPDPAARLASAVAALERAPAGPPADPTVRVPPGSTTAAGLVVGRLVELTVHADDLAAATGAAVPLDRQALASTVRVLADALAERAPGNAVEVRVPPFAAVQCLPGPRHTRGTPPNVVETDPVTWLRLATGRVAWAAALADAAVSAGGERADLTGYLPVPGRPLCVAEAGLPGAGPDRR</sequence>
<feature type="domain" description="Mycothiol-dependent maleylpyruvate isomerase metal-binding" evidence="1">
    <location>
        <begin position="21"/>
        <end position="133"/>
    </location>
</feature>
<protein>
    <submittedName>
        <fullName evidence="3">Sterol carrier family protein</fullName>
    </submittedName>
</protein>
<dbReference type="SUPFAM" id="SSF109854">
    <property type="entry name" value="DinB/YfiT-like putative metalloenzymes"/>
    <property type="match status" value="1"/>
</dbReference>
<evidence type="ECO:0000259" key="2">
    <source>
        <dbReference type="Pfam" id="PF17844"/>
    </source>
</evidence>
<reference evidence="3 4" key="1">
    <citation type="submission" date="2023-05" db="EMBL/GenBank/DDBJ databases">
        <title>Streptantibioticus silvisoli sp. nov., acidotolerant actinomycetes 1 from pine litter.</title>
        <authorList>
            <person name="Swiecimska M."/>
            <person name="Golinska P."/>
            <person name="Sangal V."/>
            <person name="Wachnowicz B."/>
            <person name="Goodfellow M."/>
        </authorList>
    </citation>
    <scope>NUCLEOTIDE SEQUENCE [LARGE SCALE GENOMIC DNA]</scope>
    <source>
        <strain evidence="3 4">SL54</strain>
    </source>
</reference>